<organism evidence="1 2">
    <name type="scientific">Caerostris darwini</name>
    <dbReference type="NCBI Taxonomy" id="1538125"/>
    <lineage>
        <taxon>Eukaryota</taxon>
        <taxon>Metazoa</taxon>
        <taxon>Ecdysozoa</taxon>
        <taxon>Arthropoda</taxon>
        <taxon>Chelicerata</taxon>
        <taxon>Arachnida</taxon>
        <taxon>Araneae</taxon>
        <taxon>Araneomorphae</taxon>
        <taxon>Entelegynae</taxon>
        <taxon>Araneoidea</taxon>
        <taxon>Araneidae</taxon>
        <taxon>Caerostris</taxon>
    </lineage>
</organism>
<dbReference type="EMBL" id="BPLQ01012621">
    <property type="protein sequence ID" value="GIY66542.1"/>
    <property type="molecule type" value="Genomic_DNA"/>
</dbReference>
<name>A0AAV4V8H1_9ARAC</name>
<comment type="caution">
    <text evidence="1">The sequence shown here is derived from an EMBL/GenBank/DDBJ whole genome shotgun (WGS) entry which is preliminary data.</text>
</comment>
<accession>A0AAV4V8H1</accession>
<dbReference type="Proteomes" id="UP001054837">
    <property type="component" value="Unassembled WGS sequence"/>
</dbReference>
<keyword evidence="2" id="KW-1185">Reference proteome</keyword>
<proteinExistence type="predicted"/>
<reference evidence="1 2" key="1">
    <citation type="submission" date="2021-06" db="EMBL/GenBank/DDBJ databases">
        <title>Caerostris darwini draft genome.</title>
        <authorList>
            <person name="Kono N."/>
            <person name="Arakawa K."/>
        </authorList>
    </citation>
    <scope>NUCLEOTIDE SEQUENCE [LARGE SCALE GENOMIC DNA]</scope>
</reference>
<gene>
    <name evidence="1" type="ORF">CDAR_79731</name>
</gene>
<dbReference type="AlphaFoldDB" id="A0AAV4V8H1"/>
<evidence type="ECO:0000313" key="1">
    <source>
        <dbReference type="EMBL" id="GIY66542.1"/>
    </source>
</evidence>
<protein>
    <submittedName>
        <fullName evidence="1">Uncharacterized protein</fullName>
    </submittedName>
</protein>
<evidence type="ECO:0000313" key="2">
    <source>
        <dbReference type="Proteomes" id="UP001054837"/>
    </source>
</evidence>
<sequence length="134" mass="14940">MRANVCGVTATSPAPPVPVTLPHESSTVRLTVRWYQQCHISLQAIWLSVRISITTCLEKLMIGDAKATPTQYSRITRPMTPCIRAGQPTVYFALTDGPDGTLILLNKNQNTVALDIYSMTQRRTYNVCKDKDSR</sequence>